<dbReference type="EMBL" id="CAUEEQ010011239">
    <property type="protein sequence ID" value="CAJ0935363.1"/>
    <property type="molecule type" value="Genomic_DNA"/>
</dbReference>
<dbReference type="SUPFAM" id="SSF63380">
    <property type="entry name" value="Riboflavin synthase domain-like"/>
    <property type="match status" value="1"/>
</dbReference>
<dbReference type="InterPro" id="IPR013112">
    <property type="entry name" value="FAD-bd_8"/>
</dbReference>
<dbReference type="CDD" id="cd06186">
    <property type="entry name" value="NOX_Duox_like_FAD_NADP"/>
    <property type="match status" value="1"/>
</dbReference>
<feature type="transmembrane region" description="Helical" evidence="2">
    <location>
        <begin position="7"/>
        <end position="29"/>
    </location>
</feature>
<dbReference type="InterPro" id="IPR050369">
    <property type="entry name" value="RBOH/FRE"/>
</dbReference>
<dbReference type="Pfam" id="PF08022">
    <property type="entry name" value="FAD_binding_8"/>
    <property type="match status" value="1"/>
</dbReference>
<proteinExistence type="predicted"/>
<protein>
    <recommendedName>
        <fullName evidence="3">FAD-binding FR-type domain-containing protein</fullName>
    </recommendedName>
</protein>
<evidence type="ECO:0000256" key="1">
    <source>
        <dbReference type="ARBA" id="ARBA00023002"/>
    </source>
</evidence>
<dbReference type="PANTHER" id="PTHR11972:SF58">
    <property type="entry name" value="NADPH OXIDASE 5"/>
    <property type="match status" value="1"/>
</dbReference>
<organism evidence="4 5">
    <name type="scientific">Ranitomeya imitator</name>
    <name type="common">mimic poison frog</name>
    <dbReference type="NCBI Taxonomy" id="111125"/>
    <lineage>
        <taxon>Eukaryota</taxon>
        <taxon>Metazoa</taxon>
        <taxon>Chordata</taxon>
        <taxon>Craniata</taxon>
        <taxon>Vertebrata</taxon>
        <taxon>Euteleostomi</taxon>
        <taxon>Amphibia</taxon>
        <taxon>Batrachia</taxon>
        <taxon>Anura</taxon>
        <taxon>Neobatrachia</taxon>
        <taxon>Hyloidea</taxon>
        <taxon>Dendrobatidae</taxon>
        <taxon>Dendrobatinae</taxon>
        <taxon>Ranitomeya</taxon>
    </lineage>
</organism>
<keyword evidence="2" id="KW-1133">Transmembrane helix</keyword>
<evidence type="ECO:0000313" key="5">
    <source>
        <dbReference type="Proteomes" id="UP001176940"/>
    </source>
</evidence>
<dbReference type="PANTHER" id="PTHR11972">
    <property type="entry name" value="NADPH OXIDASE"/>
    <property type="match status" value="1"/>
</dbReference>
<evidence type="ECO:0000313" key="4">
    <source>
        <dbReference type="EMBL" id="CAJ0935363.1"/>
    </source>
</evidence>
<comment type="caution">
    <text evidence="4">The sequence shown here is derived from an EMBL/GenBank/DDBJ whole genome shotgun (WGS) entry which is preliminary data.</text>
</comment>
<gene>
    <name evidence="4" type="ORF">RIMI_LOCUS6307537</name>
</gene>
<name>A0ABN9LD34_9NEOB</name>
<dbReference type="InterPro" id="IPR017938">
    <property type="entry name" value="Riboflavin_synthase-like_b-brl"/>
</dbReference>
<evidence type="ECO:0000259" key="3">
    <source>
        <dbReference type="PROSITE" id="PS51384"/>
    </source>
</evidence>
<dbReference type="Proteomes" id="UP001176940">
    <property type="component" value="Unassembled WGS sequence"/>
</dbReference>
<reference evidence="4" key="1">
    <citation type="submission" date="2023-07" db="EMBL/GenBank/DDBJ databases">
        <authorList>
            <person name="Stuckert A."/>
        </authorList>
    </citation>
    <scope>NUCLEOTIDE SEQUENCE</scope>
</reference>
<dbReference type="Gene3D" id="2.40.30.10">
    <property type="entry name" value="Translation factors"/>
    <property type="match status" value="1"/>
</dbReference>
<keyword evidence="2" id="KW-0812">Transmembrane</keyword>
<evidence type="ECO:0000256" key="2">
    <source>
        <dbReference type="SAM" id="Phobius"/>
    </source>
</evidence>
<dbReference type="PROSITE" id="PS51384">
    <property type="entry name" value="FAD_FR"/>
    <property type="match status" value="1"/>
</dbReference>
<keyword evidence="5" id="KW-1185">Reference proteome</keyword>
<keyword evidence="2" id="KW-0472">Membrane</keyword>
<keyword evidence="1" id="KW-0560">Oxidoreductase</keyword>
<dbReference type="InterPro" id="IPR017927">
    <property type="entry name" value="FAD-bd_FR_type"/>
</dbReference>
<accession>A0ABN9LD34</accession>
<sequence>MLQSLFYVILVTVFYWTHLSYIWIWILLFLHTPKFWKWFLVPGFLFIMEKVFGMAASRMGGLYIVEVNLLPSKVTHLVVKRPPSFQYKPGDYIYLNIPLIAKYEWHPFTISSAPEQEETLWLHIRSLGQWTSSLYDYFCSPESAKKHNTKRLTQNIKKKKIKARYDQVLYKDNVTLHHTGYTVP</sequence>
<feature type="domain" description="FAD-binding FR-type" evidence="3">
    <location>
        <begin position="57"/>
        <end position="166"/>
    </location>
</feature>